<feature type="transmembrane region" description="Helical" evidence="7">
    <location>
        <begin position="21"/>
        <end position="45"/>
    </location>
</feature>
<dbReference type="PANTHER" id="PTHR43495">
    <property type="entry name" value="GABA PERMEASE"/>
    <property type="match status" value="1"/>
</dbReference>
<dbReference type="Pfam" id="PF00324">
    <property type="entry name" value="AA_permease"/>
    <property type="match status" value="1"/>
</dbReference>
<dbReference type="GO" id="GO:0016020">
    <property type="term" value="C:membrane"/>
    <property type="evidence" value="ECO:0007669"/>
    <property type="project" value="UniProtKB-SubCell"/>
</dbReference>
<keyword evidence="5 7" id="KW-1133">Transmembrane helix</keyword>
<feature type="transmembrane region" description="Helical" evidence="7">
    <location>
        <begin position="101"/>
        <end position="130"/>
    </location>
</feature>
<evidence type="ECO:0000256" key="3">
    <source>
        <dbReference type="ARBA" id="ARBA00022692"/>
    </source>
</evidence>
<evidence type="ECO:0000256" key="7">
    <source>
        <dbReference type="SAM" id="Phobius"/>
    </source>
</evidence>
<dbReference type="KEGG" id="tum:CBW65_06030"/>
<evidence type="ECO:0000256" key="6">
    <source>
        <dbReference type="ARBA" id="ARBA00023136"/>
    </source>
</evidence>
<sequence length="464" mass="49696">MLKQRKARVFTGERERQPKHLKGISAFSLAGVGIGGVVGAGFLLGSGLAVQQAGPSVVLAFLLGGLVMMQVLGAMTSVAVNRVVPGSFRVHTEQMLGRYSGFLMGWMAFASGILGLGSEALAMGIFSRYWLPGMPLAILATVFMLVVIGINAFDVKNFSKIETWMTVVKVGALLAFILLGGFAILTAGKALVSPSPIAGFGAMFPKGWSGMLESMLIVIFCYSGIGAVAMAGTEARDPERDIPKATWYMAIAVIFLYVAAMAVLMFVTPWSGVDVKESPFVQAFDSLRLGWASTGMNLIILIAAFSVMAATYFACMQMLVSLSEAGEAPKFCAKKSGKLGLYRIAWLIVGGAGLLIMGLSFVLPPKLFHYLVAASSYFSFAMWALNLLTYLVWLKKRETEETHHSALVFGRPGAYLTLAAIAVLAGMSLRVADFRMGFYVAAGLTLVITAAYWVWARMGLAKRA</sequence>
<comment type="subcellular location">
    <subcellularLocation>
        <location evidence="1">Membrane</location>
        <topology evidence="1">Multi-pass membrane protein</topology>
    </subcellularLocation>
</comment>
<evidence type="ECO:0000256" key="1">
    <source>
        <dbReference type="ARBA" id="ARBA00004141"/>
    </source>
</evidence>
<dbReference type="OrthoDB" id="9780162at2"/>
<feature type="domain" description="Amino acid permease/ SLC12A" evidence="8">
    <location>
        <begin position="33"/>
        <end position="457"/>
    </location>
</feature>
<keyword evidence="4" id="KW-0029">Amino-acid transport</keyword>
<feature type="transmembrane region" description="Helical" evidence="7">
    <location>
        <begin position="298"/>
        <end position="320"/>
    </location>
</feature>
<organism evidence="9 10">
    <name type="scientific">Tumebacillus avium</name>
    <dbReference type="NCBI Taxonomy" id="1903704"/>
    <lineage>
        <taxon>Bacteria</taxon>
        <taxon>Bacillati</taxon>
        <taxon>Bacillota</taxon>
        <taxon>Bacilli</taxon>
        <taxon>Bacillales</taxon>
        <taxon>Alicyclobacillaceae</taxon>
        <taxon>Tumebacillus</taxon>
    </lineage>
</organism>
<evidence type="ECO:0000256" key="2">
    <source>
        <dbReference type="ARBA" id="ARBA00022448"/>
    </source>
</evidence>
<dbReference type="GO" id="GO:0006865">
    <property type="term" value="P:amino acid transport"/>
    <property type="evidence" value="ECO:0007669"/>
    <property type="project" value="UniProtKB-KW"/>
</dbReference>
<evidence type="ECO:0000313" key="10">
    <source>
        <dbReference type="Proteomes" id="UP000195437"/>
    </source>
</evidence>
<dbReference type="EMBL" id="CP021434">
    <property type="protein sequence ID" value="ARU60692.1"/>
    <property type="molecule type" value="Genomic_DNA"/>
</dbReference>
<dbReference type="GO" id="GO:0055085">
    <property type="term" value="P:transmembrane transport"/>
    <property type="evidence" value="ECO:0007669"/>
    <property type="project" value="InterPro"/>
</dbReference>
<keyword evidence="2" id="KW-0813">Transport</keyword>
<feature type="transmembrane region" description="Helical" evidence="7">
    <location>
        <begin position="136"/>
        <end position="155"/>
    </location>
</feature>
<accession>A0A1Y0IJK4</accession>
<evidence type="ECO:0000256" key="5">
    <source>
        <dbReference type="ARBA" id="ARBA00022989"/>
    </source>
</evidence>
<keyword evidence="6 7" id="KW-0472">Membrane</keyword>
<dbReference type="AlphaFoldDB" id="A0A1Y0IJK4"/>
<protein>
    <submittedName>
        <fullName evidence="9">Gamma-aminobutyrate permease-like transporter</fullName>
    </submittedName>
</protein>
<keyword evidence="3 7" id="KW-0812">Transmembrane</keyword>
<dbReference type="PANTHER" id="PTHR43495:SF5">
    <property type="entry name" value="GAMMA-AMINOBUTYRIC ACID PERMEASE"/>
    <property type="match status" value="1"/>
</dbReference>
<evidence type="ECO:0000256" key="4">
    <source>
        <dbReference type="ARBA" id="ARBA00022970"/>
    </source>
</evidence>
<reference evidence="10" key="1">
    <citation type="submission" date="2017-05" db="EMBL/GenBank/DDBJ databases">
        <authorList>
            <person name="Sung H."/>
        </authorList>
    </citation>
    <scope>NUCLEOTIDE SEQUENCE [LARGE SCALE GENOMIC DNA]</scope>
    <source>
        <strain evidence="10">AR23208</strain>
    </source>
</reference>
<feature type="transmembrane region" description="Helical" evidence="7">
    <location>
        <begin position="57"/>
        <end position="80"/>
    </location>
</feature>
<feature type="transmembrane region" description="Helical" evidence="7">
    <location>
        <begin position="368"/>
        <end position="393"/>
    </location>
</feature>
<keyword evidence="10" id="KW-1185">Reference proteome</keyword>
<proteinExistence type="predicted"/>
<dbReference type="PIRSF" id="PIRSF006060">
    <property type="entry name" value="AA_transporter"/>
    <property type="match status" value="1"/>
</dbReference>
<feature type="transmembrane region" description="Helical" evidence="7">
    <location>
        <begin position="245"/>
        <end position="267"/>
    </location>
</feature>
<gene>
    <name evidence="9" type="ORF">CBW65_06030</name>
</gene>
<feature type="transmembrane region" description="Helical" evidence="7">
    <location>
        <begin position="438"/>
        <end position="455"/>
    </location>
</feature>
<dbReference type="Gene3D" id="1.20.1740.10">
    <property type="entry name" value="Amino acid/polyamine transporter I"/>
    <property type="match status" value="1"/>
</dbReference>
<name>A0A1Y0IJK4_9BACL</name>
<feature type="transmembrane region" description="Helical" evidence="7">
    <location>
        <begin position="208"/>
        <end position="233"/>
    </location>
</feature>
<feature type="transmembrane region" description="Helical" evidence="7">
    <location>
        <begin position="414"/>
        <end position="432"/>
    </location>
</feature>
<dbReference type="RefSeq" id="WP_087456082.1">
    <property type="nucleotide sequence ID" value="NZ_CP021434.1"/>
</dbReference>
<dbReference type="Proteomes" id="UP000195437">
    <property type="component" value="Chromosome"/>
</dbReference>
<dbReference type="InterPro" id="IPR004841">
    <property type="entry name" value="AA-permease/SLC12A_dom"/>
</dbReference>
<evidence type="ECO:0000313" key="9">
    <source>
        <dbReference type="EMBL" id="ARU60692.1"/>
    </source>
</evidence>
<feature type="transmembrane region" description="Helical" evidence="7">
    <location>
        <begin position="341"/>
        <end position="362"/>
    </location>
</feature>
<evidence type="ECO:0000259" key="8">
    <source>
        <dbReference type="Pfam" id="PF00324"/>
    </source>
</evidence>
<feature type="transmembrane region" description="Helical" evidence="7">
    <location>
        <begin position="167"/>
        <end position="188"/>
    </location>
</feature>